<evidence type="ECO:0000313" key="5">
    <source>
        <dbReference type="Proteomes" id="UP001049176"/>
    </source>
</evidence>
<comment type="caution">
    <text evidence="4">The sequence shown here is derived from an EMBL/GenBank/DDBJ whole genome shotgun (WGS) entry which is preliminary data.</text>
</comment>
<reference evidence="4" key="1">
    <citation type="journal article" date="2021" name="Genome Biol. Evol.">
        <title>The assembled and annotated genome of the fairy-ring fungus Marasmius oreades.</title>
        <authorList>
            <person name="Hiltunen M."/>
            <person name="Ament-Velasquez S.L."/>
            <person name="Johannesson H."/>
        </authorList>
    </citation>
    <scope>NUCLEOTIDE SEQUENCE</scope>
    <source>
        <strain evidence="4">03SP1</strain>
    </source>
</reference>
<keyword evidence="5" id="KW-1185">Reference proteome</keyword>
<accession>A0A9P7RWP4</accession>
<dbReference type="InterPro" id="IPR036465">
    <property type="entry name" value="vWFA_dom_sf"/>
</dbReference>
<evidence type="ECO:0000259" key="2">
    <source>
        <dbReference type="PROSITE" id="PS50234"/>
    </source>
</evidence>
<dbReference type="KEGG" id="more:E1B28_009874"/>
<dbReference type="AlphaFoldDB" id="A0A9P7RWP4"/>
<dbReference type="PANTHER" id="PTHR45737">
    <property type="entry name" value="VON WILLEBRAND FACTOR A DOMAIN-CONTAINING PROTEIN 5A"/>
    <property type="match status" value="1"/>
</dbReference>
<dbReference type="SUPFAM" id="SSF53300">
    <property type="entry name" value="vWA-like"/>
    <property type="match status" value="1"/>
</dbReference>
<dbReference type="InterPro" id="IPR002035">
    <property type="entry name" value="VWF_A"/>
</dbReference>
<sequence>MHPPSGIVHTSGVQGNHAYLPLEEIRAEVLIVDVSARVILTQVFSNPSDHPTSRAVYYFPVPANAAVCGFEMSLSDGRVVRATCKEKTQAEEDFETALSQGRQAAMLEWVSDDVFTISVGAIPPRDNVKTKLTFVMNLLNEDVDEVRFQLPTHVGERYGDLPQPLVGASSTSSSTRVRINIDVQTSGTIRSTFSPSHAEFISITPYSTHLNRPSRRRSTIKFRSREYLDRDFVLIIHADKLDKPRCFAELEGNPDHKATLALQFTVIPKFSLPPIQSQEYIFVIDRSGSMQGSRIEQAKRTLTMLIRMLPTERTTFNIFSFGHDVDGMWNRSVQYTQATLDLATRQIEEMSANYGGTKIQNALEAAINSRHGTAPAAVFVLTDGEVWDDQEMANSIVTSVQSLAAPSSLKVHVLGIGNSVSTQMCQDIARAGNGVCLFATEAEDIVGSCIRLLTAGRTPHVRDVSIDWGVPREYLDKAASSTVNFSSISHRTIRIKPPPALQQAPTQIEGSIHAGTRMVIFAILTLRNTTVPKEVSLRGRLDGSTRPFELVIPIRGVQLRDSEPGLPMIHVLAASRLIDEHDKNRAPLPLPVDLNPMPPDQRQLRKAAIVRLGERYQLASRYTSFVAVDEGQNDGQRSRSRFDFGNWDHDRSEAPELGFHENVQPVHETPMSSPLSDTWIDVGQDAPSPVSESAAVPGAWLKRRSRSSFSTNSGVDEGYETDKTFTTLSSLESCSSQWSGWTTDDDEPALPLSEEDARIRRCPSPLLVPLRLAPESARQRLAQQQPQLSQPVPQNLARQPIGREIFDVATLQLCDGSYPLNDKLRSIVGSAAADEHSRIIPPVPPTAWATALAVAFITKHLLHRKELSNDITLKSRKFLETILGGEELIRRARSLVV</sequence>
<dbReference type="PANTHER" id="PTHR45737:SF6">
    <property type="entry name" value="VON WILLEBRAND FACTOR A DOMAIN-CONTAINING PROTEIN 5A"/>
    <property type="match status" value="1"/>
</dbReference>
<gene>
    <name evidence="4" type="ORF">E1B28_009874</name>
</gene>
<dbReference type="Pfam" id="PF13768">
    <property type="entry name" value="VWA_3"/>
    <property type="match status" value="1"/>
</dbReference>
<feature type="domain" description="VIT" evidence="3">
    <location>
        <begin position="6"/>
        <end position="136"/>
    </location>
</feature>
<dbReference type="Gene3D" id="3.40.50.410">
    <property type="entry name" value="von Willebrand factor, type A domain"/>
    <property type="match status" value="1"/>
</dbReference>
<dbReference type="PROSITE" id="PS51468">
    <property type="entry name" value="VIT"/>
    <property type="match status" value="1"/>
</dbReference>
<dbReference type="Proteomes" id="UP001049176">
    <property type="component" value="Chromosome 6"/>
</dbReference>
<dbReference type="InterPro" id="IPR013694">
    <property type="entry name" value="VIT"/>
</dbReference>
<protein>
    <submittedName>
        <fullName evidence="4">Uncharacterized protein</fullName>
    </submittedName>
</protein>
<dbReference type="GeneID" id="66078950"/>
<evidence type="ECO:0000259" key="3">
    <source>
        <dbReference type="PROSITE" id="PS51468"/>
    </source>
</evidence>
<name>A0A9P7RWP4_9AGAR</name>
<dbReference type="OrthoDB" id="1729737at2759"/>
<dbReference type="SMART" id="SM00609">
    <property type="entry name" value="VIT"/>
    <property type="match status" value="1"/>
</dbReference>
<organism evidence="4 5">
    <name type="scientific">Marasmius oreades</name>
    <name type="common">fairy-ring Marasmius</name>
    <dbReference type="NCBI Taxonomy" id="181124"/>
    <lineage>
        <taxon>Eukaryota</taxon>
        <taxon>Fungi</taxon>
        <taxon>Dikarya</taxon>
        <taxon>Basidiomycota</taxon>
        <taxon>Agaricomycotina</taxon>
        <taxon>Agaricomycetes</taxon>
        <taxon>Agaricomycetidae</taxon>
        <taxon>Agaricales</taxon>
        <taxon>Marasmiineae</taxon>
        <taxon>Marasmiaceae</taxon>
        <taxon>Marasmius</taxon>
    </lineage>
</organism>
<dbReference type="RefSeq" id="XP_043007260.1">
    <property type="nucleotide sequence ID" value="XM_043154802.1"/>
</dbReference>
<evidence type="ECO:0000256" key="1">
    <source>
        <dbReference type="SAM" id="MobiDB-lite"/>
    </source>
</evidence>
<dbReference type="EMBL" id="CM032186">
    <property type="protein sequence ID" value="KAG7090790.1"/>
    <property type="molecule type" value="Genomic_DNA"/>
</dbReference>
<feature type="region of interest" description="Disordered" evidence="1">
    <location>
        <begin position="736"/>
        <end position="755"/>
    </location>
</feature>
<evidence type="ECO:0000313" key="4">
    <source>
        <dbReference type="EMBL" id="KAG7090790.1"/>
    </source>
</evidence>
<proteinExistence type="predicted"/>
<feature type="domain" description="VWFA" evidence="2">
    <location>
        <begin position="279"/>
        <end position="453"/>
    </location>
</feature>
<dbReference type="PROSITE" id="PS50234">
    <property type="entry name" value="VWFA"/>
    <property type="match status" value="1"/>
</dbReference>
<dbReference type="SMART" id="SM00327">
    <property type="entry name" value="VWA"/>
    <property type="match status" value="1"/>
</dbReference>
<dbReference type="Pfam" id="PF08487">
    <property type="entry name" value="VIT"/>
    <property type="match status" value="1"/>
</dbReference>